<dbReference type="Proteomes" id="UP000231472">
    <property type="component" value="Unassembled WGS sequence"/>
</dbReference>
<name>A0A2H0YPA0_9BACT</name>
<feature type="binding site" evidence="3">
    <location>
        <position position="202"/>
    </location>
    <ligand>
        <name>a divalent metal cation</name>
        <dbReference type="ChEBI" id="CHEBI:60240"/>
        <label>1</label>
    </ligand>
</feature>
<sequence>MLIDTHAHLNFKAFKNDLEEVVKRSLAENVWLINVGSKYETSKKAVEIAEKYKKGVFGAIGLHPIHAKDEVFDKEKYKKLALRSFGEGGKVVAIGEIGLDYDREYGLFKEKQKEVFLEQLGLSKELELPVIFHCRKAHEDLLEILKNNQIHGVIHCFTGKWKQAKEYLDMGFYLGFNGIIYKLDLNEVIKKTPLERILVETDCPYLTPPLARRSPAEKRDEGGRNEPIFVKYIAEEIAKIKNLDFQKVAEITAQNAKGLFRL</sequence>
<evidence type="ECO:0000256" key="2">
    <source>
        <dbReference type="ARBA" id="ARBA00022801"/>
    </source>
</evidence>
<dbReference type="GO" id="GO:0005829">
    <property type="term" value="C:cytosol"/>
    <property type="evidence" value="ECO:0007669"/>
    <property type="project" value="TreeGrafter"/>
</dbReference>
<dbReference type="GO" id="GO:0046872">
    <property type="term" value="F:metal ion binding"/>
    <property type="evidence" value="ECO:0007669"/>
    <property type="project" value="UniProtKB-KW"/>
</dbReference>
<organism evidence="4 5">
    <name type="scientific">Candidatus Nealsonbacteria bacterium CG08_land_8_20_14_0_20_36_22</name>
    <dbReference type="NCBI Taxonomy" id="1974704"/>
    <lineage>
        <taxon>Bacteria</taxon>
        <taxon>Candidatus Nealsoniibacteriota</taxon>
    </lineage>
</organism>
<gene>
    <name evidence="4" type="ORF">COT32_00705</name>
</gene>
<accession>A0A2H0YPA0</accession>
<dbReference type="FunFam" id="3.20.20.140:FF:000005">
    <property type="entry name" value="TatD family hydrolase"/>
    <property type="match status" value="1"/>
</dbReference>
<evidence type="ECO:0000313" key="4">
    <source>
        <dbReference type="EMBL" id="PIS40256.1"/>
    </source>
</evidence>
<feature type="binding site" evidence="3">
    <location>
        <position position="8"/>
    </location>
    <ligand>
        <name>a divalent metal cation</name>
        <dbReference type="ChEBI" id="CHEBI:60240"/>
        <label>1</label>
    </ligand>
</feature>
<evidence type="ECO:0000256" key="3">
    <source>
        <dbReference type="PIRSR" id="PIRSR005902-1"/>
    </source>
</evidence>
<feature type="binding site" evidence="3">
    <location>
        <position position="96"/>
    </location>
    <ligand>
        <name>a divalent metal cation</name>
        <dbReference type="ChEBI" id="CHEBI:60240"/>
        <label>1</label>
    </ligand>
</feature>
<dbReference type="Gene3D" id="3.20.20.140">
    <property type="entry name" value="Metal-dependent hydrolases"/>
    <property type="match status" value="1"/>
</dbReference>
<evidence type="ECO:0000256" key="1">
    <source>
        <dbReference type="ARBA" id="ARBA00022723"/>
    </source>
</evidence>
<dbReference type="PANTHER" id="PTHR46124:SF2">
    <property type="entry name" value="D-AMINOACYL-TRNA DEACYLASE"/>
    <property type="match status" value="1"/>
</dbReference>
<dbReference type="PIRSF" id="PIRSF005902">
    <property type="entry name" value="DNase_TatD"/>
    <property type="match status" value="1"/>
</dbReference>
<dbReference type="InterPro" id="IPR018228">
    <property type="entry name" value="DNase_TatD-rel_CS"/>
</dbReference>
<feature type="binding site" evidence="3">
    <location>
        <position position="133"/>
    </location>
    <ligand>
        <name>a divalent metal cation</name>
        <dbReference type="ChEBI" id="CHEBI:60240"/>
        <label>2</label>
    </ligand>
</feature>
<dbReference type="Pfam" id="PF01026">
    <property type="entry name" value="TatD_DNase"/>
    <property type="match status" value="1"/>
</dbReference>
<dbReference type="GO" id="GO:0004536">
    <property type="term" value="F:DNA nuclease activity"/>
    <property type="evidence" value="ECO:0007669"/>
    <property type="project" value="InterPro"/>
</dbReference>
<protein>
    <submittedName>
        <fullName evidence="4">Hydrolase TatD</fullName>
    </submittedName>
</protein>
<feature type="binding site" evidence="3">
    <location>
        <position position="155"/>
    </location>
    <ligand>
        <name>a divalent metal cation</name>
        <dbReference type="ChEBI" id="CHEBI:60240"/>
        <label>2</label>
    </ligand>
</feature>
<dbReference type="InterPro" id="IPR001130">
    <property type="entry name" value="TatD-like"/>
</dbReference>
<keyword evidence="2 4" id="KW-0378">Hydrolase</keyword>
<proteinExistence type="predicted"/>
<dbReference type="PROSITE" id="PS01137">
    <property type="entry name" value="TATD_1"/>
    <property type="match status" value="1"/>
</dbReference>
<dbReference type="EMBL" id="PEYC01000017">
    <property type="protein sequence ID" value="PIS40256.1"/>
    <property type="molecule type" value="Genomic_DNA"/>
</dbReference>
<evidence type="ECO:0000313" key="5">
    <source>
        <dbReference type="Proteomes" id="UP000231472"/>
    </source>
</evidence>
<comment type="caution">
    <text evidence="4">The sequence shown here is derived from an EMBL/GenBank/DDBJ whole genome shotgun (WGS) entry which is preliminary data.</text>
</comment>
<dbReference type="GO" id="GO:0016788">
    <property type="term" value="F:hydrolase activity, acting on ester bonds"/>
    <property type="evidence" value="ECO:0007669"/>
    <property type="project" value="InterPro"/>
</dbReference>
<dbReference type="CDD" id="cd01310">
    <property type="entry name" value="TatD_DNAse"/>
    <property type="match status" value="1"/>
</dbReference>
<dbReference type="NCBIfam" id="TIGR00010">
    <property type="entry name" value="YchF/TatD family DNA exonuclease"/>
    <property type="match status" value="1"/>
</dbReference>
<dbReference type="InterPro" id="IPR015991">
    <property type="entry name" value="TatD/YcfH-like"/>
</dbReference>
<dbReference type="PANTHER" id="PTHR46124">
    <property type="entry name" value="D-AMINOACYL-TRNA DEACYLASE"/>
    <property type="match status" value="1"/>
</dbReference>
<keyword evidence="1 3" id="KW-0479">Metal-binding</keyword>
<feature type="binding site" evidence="3">
    <location>
        <position position="6"/>
    </location>
    <ligand>
        <name>a divalent metal cation</name>
        <dbReference type="ChEBI" id="CHEBI:60240"/>
        <label>1</label>
    </ligand>
</feature>
<dbReference type="SUPFAM" id="SSF51556">
    <property type="entry name" value="Metallo-dependent hydrolases"/>
    <property type="match status" value="1"/>
</dbReference>
<dbReference type="AlphaFoldDB" id="A0A2H0YPA0"/>
<dbReference type="InterPro" id="IPR032466">
    <property type="entry name" value="Metal_Hydrolase"/>
</dbReference>
<dbReference type="PROSITE" id="PS01091">
    <property type="entry name" value="TATD_3"/>
    <property type="match status" value="1"/>
</dbReference>
<reference evidence="5" key="1">
    <citation type="submission" date="2017-09" db="EMBL/GenBank/DDBJ databases">
        <title>Depth-based differentiation of microbial function through sediment-hosted aquifers and enrichment of novel symbionts in the deep terrestrial subsurface.</title>
        <authorList>
            <person name="Probst A.J."/>
            <person name="Ladd B."/>
            <person name="Jarett J.K."/>
            <person name="Geller-Mcgrath D.E."/>
            <person name="Sieber C.M.K."/>
            <person name="Emerson J.B."/>
            <person name="Anantharaman K."/>
            <person name="Thomas B.C."/>
            <person name="Malmstrom R."/>
            <person name="Stieglmeier M."/>
            <person name="Klingl A."/>
            <person name="Woyke T."/>
            <person name="Ryan C.M."/>
            <person name="Banfield J.F."/>
        </authorList>
    </citation>
    <scope>NUCLEOTIDE SEQUENCE [LARGE SCALE GENOMIC DNA]</scope>
</reference>